<protein>
    <submittedName>
        <fullName evidence="7">Efflux RND transporter periplasmic adaptor subunit</fullName>
    </submittedName>
</protein>
<dbReference type="Gene3D" id="2.40.30.170">
    <property type="match status" value="1"/>
</dbReference>
<evidence type="ECO:0000256" key="1">
    <source>
        <dbReference type="ARBA" id="ARBA00004196"/>
    </source>
</evidence>
<dbReference type="RefSeq" id="WP_349056892.1">
    <property type="nucleotide sequence ID" value="NZ_JBBMEJ010000011.1"/>
</dbReference>
<keyword evidence="3 4" id="KW-0175">Coiled coil</keyword>
<dbReference type="InterPro" id="IPR006143">
    <property type="entry name" value="RND_pump_MFP"/>
</dbReference>
<evidence type="ECO:0000313" key="8">
    <source>
        <dbReference type="Proteomes" id="UP001473063"/>
    </source>
</evidence>
<dbReference type="InterPro" id="IPR058627">
    <property type="entry name" value="MdtA-like_C"/>
</dbReference>
<dbReference type="EMBL" id="JBBMEJ010000011">
    <property type="protein sequence ID" value="MEQ2371273.1"/>
    <property type="molecule type" value="Genomic_DNA"/>
</dbReference>
<feature type="compositionally biased region" description="Low complexity" evidence="5">
    <location>
        <begin position="586"/>
        <end position="606"/>
    </location>
</feature>
<evidence type="ECO:0000313" key="7">
    <source>
        <dbReference type="EMBL" id="MEQ2371273.1"/>
    </source>
</evidence>
<dbReference type="InterPro" id="IPR050465">
    <property type="entry name" value="UPF0194_transport"/>
</dbReference>
<feature type="region of interest" description="Disordered" evidence="5">
    <location>
        <begin position="582"/>
        <end position="606"/>
    </location>
</feature>
<dbReference type="Gene3D" id="2.40.420.20">
    <property type="match status" value="1"/>
</dbReference>
<gene>
    <name evidence="7" type="ORF">WMO28_10025</name>
</gene>
<accession>A0ABV1BJ52</accession>
<organism evidence="7 8">
    <name type="scientific">Blautia aquisgranensis</name>
    <dbReference type="NCBI Taxonomy" id="3133153"/>
    <lineage>
        <taxon>Bacteria</taxon>
        <taxon>Bacillati</taxon>
        <taxon>Bacillota</taxon>
        <taxon>Clostridia</taxon>
        <taxon>Lachnospirales</taxon>
        <taxon>Lachnospiraceae</taxon>
        <taxon>Blautia</taxon>
    </lineage>
</organism>
<feature type="region of interest" description="Disordered" evidence="5">
    <location>
        <begin position="283"/>
        <end position="334"/>
    </location>
</feature>
<evidence type="ECO:0000259" key="6">
    <source>
        <dbReference type="Pfam" id="PF25967"/>
    </source>
</evidence>
<feature type="coiled-coil region" evidence="4">
    <location>
        <begin position="339"/>
        <end position="394"/>
    </location>
</feature>
<comment type="similarity">
    <text evidence="2">Belongs to the membrane fusion protein (MFP) (TC 8.A.1) family.</text>
</comment>
<evidence type="ECO:0000256" key="4">
    <source>
        <dbReference type="SAM" id="Coils"/>
    </source>
</evidence>
<feature type="coiled-coil region" evidence="4">
    <location>
        <begin position="116"/>
        <end position="201"/>
    </location>
</feature>
<evidence type="ECO:0000256" key="2">
    <source>
        <dbReference type="ARBA" id="ARBA00009477"/>
    </source>
</evidence>
<name>A0ABV1BJ52_9FIRM</name>
<proteinExistence type="inferred from homology"/>
<dbReference type="Gene3D" id="2.40.50.100">
    <property type="match status" value="1"/>
</dbReference>
<dbReference type="Proteomes" id="UP001473063">
    <property type="component" value="Unassembled WGS sequence"/>
</dbReference>
<keyword evidence="8" id="KW-1185">Reference proteome</keyword>
<evidence type="ECO:0000256" key="3">
    <source>
        <dbReference type="ARBA" id="ARBA00023054"/>
    </source>
</evidence>
<dbReference type="PANTHER" id="PTHR32347">
    <property type="entry name" value="EFFLUX SYSTEM COMPONENT YKNX-RELATED"/>
    <property type="match status" value="1"/>
</dbReference>
<reference evidence="7 8" key="1">
    <citation type="submission" date="2024-03" db="EMBL/GenBank/DDBJ databases">
        <title>Human intestinal bacterial collection.</title>
        <authorList>
            <person name="Pauvert C."/>
            <person name="Hitch T.C.A."/>
            <person name="Clavel T."/>
        </authorList>
    </citation>
    <scope>NUCLEOTIDE SEQUENCE [LARGE SCALE GENOMIC DNA]</scope>
    <source>
        <strain evidence="7 8">CLA-JM-H16</strain>
    </source>
</reference>
<dbReference type="NCBIfam" id="TIGR01730">
    <property type="entry name" value="RND_mfp"/>
    <property type="match status" value="1"/>
</dbReference>
<comment type="caution">
    <text evidence="7">The sequence shown here is derived from an EMBL/GenBank/DDBJ whole genome shotgun (WGS) entry which is preliminary data.</text>
</comment>
<comment type="subcellular location">
    <subcellularLocation>
        <location evidence="1">Cell envelope</location>
    </subcellularLocation>
</comment>
<sequence>MKKGKKIAIGVVVVAVVAGGIYSVTGGAGGGEQVPQVTVTKAATGDVEEIVDATGTVVSDEQKTFYSPVNAQIKNVSFAEGDSVKKGTKLVEFELKDLERDNTKAELNVKSGQYDYENTINKSDQAEQKQNDAKAKAGSLEQQVKDKENYIASLKSQLASVQAQAAADAQAAAKAQAEQAAADAQAKAEEQAAQEAEIQRAYAEALTTYQNKTLPDYQKELGELNTAYVKAQSDYNQADTAYQMAFAQWQADSSDENAAALEEAESTKSQAEIDCQQAKEAYEDKKANAPKMPEYSDYSNVGQKDFVTDGTGESDGDFSDQGTGTTDGTTDSVTASVDTSGIENAIEQASSDLAELQSDLATQKSIAEADATSLTKEEKEKLRITNNLTELDAKSAKELVAEGKKGISADFNGVISKSAVQQGATVTQGMELFTLQSTDEVSVDINVSKYDYAKVKAGQKADITIGDKKYTGKVTKISHIATTNEKGSTLISATVSIDKPDEDIFLGVDAKVKIYAEKAEDVVTLPAGVVNIGKSGSFCYVLKDGVITKQDITTGISSEDSVEITDGIKAGDEVIEDLGSLEEGMTAEAAPAEGDSAAATGETADE</sequence>
<dbReference type="Gene3D" id="1.10.287.470">
    <property type="entry name" value="Helix hairpin bin"/>
    <property type="match status" value="1"/>
</dbReference>
<evidence type="ECO:0000256" key="5">
    <source>
        <dbReference type="SAM" id="MobiDB-lite"/>
    </source>
</evidence>
<feature type="domain" description="Multidrug resistance protein MdtA-like C-terminal permuted SH3" evidence="6">
    <location>
        <begin position="522"/>
        <end position="575"/>
    </location>
</feature>
<feature type="compositionally biased region" description="Low complexity" evidence="5">
    <location>
        <begin position="319"/>
        <end position="334"/>
    </location>
</feature>
<dbReference type="Pfam" id="PF25967">
    <property type="entry name" value="RND-MFP_C"/>
    <property type="match status" value="1"/>
</dbReference>
<dbReference type="SUPFAM" id="SSF111369">
    <property type="entry name" value="HlyD-like secretion proteins"/>
    <property type="match status" value="1"/>
</dbReference>